<gene>
    <name evidence="1" type="ORF">PUNSTDRAFT_138751</name>
</gene>
<proteinExistence type="predicted"/>
<reference evidence="2" key="1">
    <citation type="journal article" date="2012" name="Science">
        <title>The Paleozoic origin of enzymatic lignin decomposition reconstructed from 31 fungal genomes.</title>
        <authorList>
            <person name="Floudas D."/>
            <person name="Binder M."/>
            <person name="Riley R."/>
            <person name="Barry K."/>
            <person name="Blanchette R.A."/>
            <person name="Henrissat B."/>
            <person name="Martinez A.T."/>
            <person name="Otillar R."/>
            <person name="Spatafora J.W."/>
            <person name="Yadav J.S."/>
            <person name="Aerts A."/>
            <person name="Benoit I."/>
            <person name="Boyd A."/>
            <person name="Carlson A."/>
            <person name="Copeland A."/>
            <person name="Coutinho P.M."/>
            <person name="de Vries R.P."/>
            <person name="Ferreira P."/>
            <person name="Findley K."/>
            <person name="Foster B."/>
            <person name="Gaskell J."/>
            <person name="Glotzer D."/>
            <person name="Gorecki P."/>
            <person name="Heitman J."/>
            <person name="Hesse C."/>
            <person name="Hori C."/>
            <person name="Igarashi K."/>
            <person name="Jurgens J.A."/>
            <person name="Kallen N."/>
            <person name="Kersten P."/>
            <person name="Kohler A."/>
            <person name="Kuees U."/>
            <person name="Kumar T.K.A."/>
            <person name="Kuo A."/>
            <person name="LaButti K."/>
            <person name="Larrondo L.F."/>
            <person name="Lindquist E."/>
            <person name="Ling A."/>
            <person name="Lombard V."/>
            <person name="Lucas S."/>
            <person name="Lundell T."/>
            <person name="Martin R."/>
            <person name="McLaughlin D.J."/>
            <person name="Morgenstern I."/>
            <person name="Morin E."/>
            <person name="Murat C."/>
            <person name="Nagy L.G."/>
            <person name="Nolan M."/>
            <person name="Ohm R.A."/>
            <person name="Patyshakuliyeva A."/>
            <person name="Rokas A."/>
            <person name="Ruiz-Duenas F.J."/>
            <person name="Sabat G."/>
            <person name="Salamov A."/>
            <person name="Samejima M."/>
            <person name="Schmutz J."/>
            <person name="Slot J.C."/>
            <person name="St John F."/>
            <person name="Stenlid J."/>
            <person name="Sun H."/>
            <person name="Sun S."/>
            <person name="Syed K."/>
            <person name="Tsang A."/>
            <person name="Wiebenga A."/>
            <person name="Young D."/>
            <person name="Pisabarro A."/>
            <person name="Eastwood D.C."/>
            <person name="Martin F."/>
            <person name="Cullen D."/>
            <person name="Grigoriev I.V."/>
            <person name="Hibbett D.S."/>
        </authorList>
    </citation>
    <scope>NUCLEOTIDE SEQUENCE [LARGE SCALE GENOMIC DNA]</scope>
    <source>
        <strain evidence="2">HHB-11173 SS5</strain>
    </source>
</reference>
<dbReference type="EMBL" id="JH687555">
    <property type="protein sequence ID" value="EIN04353.1"/>
    <property type="molecule type" value="Genomic_DNA"/>
</dbReference>
<dbReference type="Proteomes" id="UP000054196">
    <property type="component" value="Unassembled WGS sequence"/>
</dbReference>
<protein>
    <submittedName>
        <fullName evidence="1">Uncharacterized protein</fullName>
    </submittedName>
</protein>
<keyword evidence="2" id="KW-1185">Reference proteome</keyword>
<dbReference type="HOGENOM" id="CLU_051720_1_0_1"/>
<sequence length="256" mass="29204">MAVIAEGGRDSAIARTRAGYVREIWVESWFGTGGNLVNHLHETHLDEPLLANLLLLFPSLRSVGCTQRPGASRLRTELQSFASRVAGTHEQSESATRTRRKELHLTVDFRPVSLHRYSLATTTSVDAITHLRLYHLAEDRSPSSMLASYRSLTHLSMTVATSEWHGRAHSPTAPTFAHLKMHVVELRSEGSDSENERYLREIKKHRARGYPMFTAMRTGSLRDDWEREAFEGDSIWKRARDFTSALERRDWELAHN</sequence>
<evidence type="ECO:0000313" key="1">
    <source>
        <dbReference type="EMBL" id="EIN04353.1"/>
    </source>
</evidence>
<accession>R7S2C4</accession>
<dbReference type="KEGG" id="psq:PUNSTDRAFT_138751"/>
<dbReference type="RefSeq" id="XP_007388496.1">
    <property type="nucleotide sequence ID" value="XM_007388434.1"/>
</dbReference>
<dbReference type="GeneID" id="18880160"/>
<name>R7S2C4_PUNST</name>
<dbReference type="AlphaFoldDB" id="R7S2C4"/>
<evidence type="ECO:0000313" key="2">
    <source>
        <dbReference type="Proteomes" id="UP000054196"/>
    </source>
</evidence>
<organism evidence="1 2">
    <name type="scientific">Punctularia strigosozonata (strain HHB-11173)</name>
    <name type="common">White-rot fungus</name>
    <dbReference type="NCBI Taxonomy" id="741275"/>
    <lineage>
        <taxon>Eukaryota</taxon>
        <taxon>Fungi</taxon>
        <taxon>Dikarya</taxon>
        <taxon>Basidiomycota</taxon>
        <taxon>Agaricomycotina</taxon>
        <taxon>Agaricomycetes</taxon>
        <taxon>Corticiales</taxon>
        <taxon>Punctulariaceae</taxon>
        <taxon>Punctularia</taxon>
    </lineage>
</organism>